<feature type="transmembrane region" description="Helical" evidence="2">
    <location>
        <begin position="281"/>
        <end position="303"/>
    </location>
</feature>
<protein>
    <recommendedName>
        <fullName evidence="3">DUF6594 domain-containing protein</fullName>
    </recommendedName>
</protein>
<evidence type="ECO:0000256" key="2">
    <source>
        <dbReference type="SAM" id="Phobius"/>
    </source>
</evidence>
<feature type="compositionally biased region" description="Polar residues" evidence="1">
    <location>
        <begin position="41"/>
        <end position="61"/>
    </location>
</feature>
<keyword evidence="2" id="KW-0812">Transmembrane</keyword>
<reference evidence="4 5" key="1">
    <citation type="journal article" date="2012" name="BMC Genomics">
        <title>Tools to kill: Genome of one of the most destructive plant pathogenic fungi Macrophomina phaseolina.</title>
        <authorList>
            <person name="Islam M.S."/>
            <person name="Haque M.S."/>
            <person name="Islam M.M."/>
            <person name="Emdad E.M."/>
            <person name="Halim A."/>
            <person name="Hossen Q.M.M."/>
            <person name="Hossain M.Z."/>
            <person name="Ahmed B."/>
            <person name="Rahim S."/>
            <person name="Rahman M.S."/>
            <person name="Alam M.M."/>
            <person name="Hou S."/>
            <person name="Wan X."/>
            <person name="Saito J.A."/>
            <person name="Alam M."/>
        </authorList>
    </citation>
    <scope>NUCLEOTIDE SEQUENCE [LARGE SCALE GENOMIC DNA]</scope>
    <source>
        <strain evidence="4 5">MS6</strain>
    </source>
</reference>
<organism evidence="4 5">
    <name type="scientific">Macrophomina phaseolina (strain MS6)</name>
    <name type="common">Charcoal rot fungus</name>
    <dbReference type="NCBI Taxonomy" id="1126212"/>
    <lineage>
        <taxon>Eukaryota</taxon>
        <taxon>Fungi</taxon>
        <taxon>Dikarya</taxon>
        <taxon>Ascomycota</taxon>
        <taxon>Pezizomycotina</taxon>
        <taxon>Dothideomycetes</taxon>
        <taxon>Dothideomycetes incertae sedis</taxon>
        <taxon>Botryosphaeriales</taxon>
        <taxon>Botryosphaeriaceae</taxon>
        <taxon>Macrophomina</taxon>
    </lineage>
</organism>
<dbReference type="eggNOG" id="ENOG502SMHN">
    <property type="taxonomic scope" value="Eukaryota"/>
</dbReference>
<accession>K2REK0</accession>
<dbReference type="PANTHER" id="PTHR34502">
    <property type="entry name" value="DUF6594 DOMAIN-CONTAINING PROTEIN-RELATED"/>
    <property type="match status" value="1"/>
</dbReference>
<keyword evidence="2" id="KW-1133">Transmembrane helix</keyword>
<dbReference type="OrthoDB" id="3533814at2759"/>
<feature type="transmembrane region" description="Helical" evidence="2">
    <location>
        <begin position="345"/>
        <end position="363"/>
    </location>
</feature>
<dbReference type="VEuPathDB" id="FungiDB:MPH_01805"/>
<keyword evidence="2" id="KW-0472">Membrane</keyword>
<dbReference type="STRING" id="1126212.K2REK0"/>
<dbReference type="HOGENOM" id="CLU_051118_3_4_1"/>
<dbReference type="InterPro" id="IPR046529">
    <property type="entry name" value="DUF6594"/>
</dbReference>
<proteinExistence type="predicted"/>
<feature type="transmembrane region" description="Helical" evidence="2">
    <location>
        <begin position="315"/>
        <end position="338"/>
    </location>
</feature>
<comment type="caution">
    <text evidence="4">The sequence shown here is derived from an EMBL/GenBank/DDBJ whole genome shotgun (WGS) entry which is preliminary data.</text>
</comment>
<dbReference type="Proteomes" id="UP000007129">
    <property type="component" value="Unassembled WGS sequence"/>
</dbReference>
<dbReference type="InParanoid" id="K2REK0"/>
<dbReference type="PANTHER" id="PTHR34502:SF3">
    <property type="entry name" value="DUF6594 DOMAIN-CONTAINING PROTEIN"/>
    <property type="match status" value="1"/>
</dbReference>
<evidence type="ECO:0000256" key="1">
    <source>
        <dbReference type="SAM" id="MobiDB-lite"/>
    </source>
</evidence>
<feature type="region of interest" description="Disordered" evidence="1">
    <location>
        <begin position="29"/>
        <end position="61"/>
    </location>
</feature>
<dbReference type="AlphaFoldDB" id="K2REK0"/>
<sequence length="367" mass="42073">MYHNQNHCKMNFAQTADADVEAQMQISNDDPEKLPQAPSIPHTSTDNTTGHTCSDDTYTQTPTRWSTQLSSLLPWVGKREFNTQVRVLERCPKGSPRMAAFLDSDENFMMYRRFGWIQSRLLLNKQNEISDLEKDLELEDGFPAKDEPINGEVTRYEGTSEYKQQILKDLEKKFCEYSQLISAARDMMLMHRPTSSEYRSLRSYCDYSANLSELDEEWVHCKEDLITLRPGREHAWLDRAIEEALRRLPRRIVRGAFCSKETQEKTTQPHPVYYTRGRIEVFAAGVITFMILVLLVVPTYVLYHLTNDIEQGSRTTALCIGILLVFTLAFSAVLSLFTRARRHEILAAAAAYCAVLVVFLGNVPRPG</sequence>
<feature type="domain" description="DUF6594" evidence="3">
    <location>
        <begin position="96"/>
        <end position="357"/>
    </location>
</feature>
<evidence type="ECO:0000259" key="3">
    <source>
        <dbReference type="Pfam" id="PF20237"/>
    </source>
</evidence>
<name>K2REK0_MACPH</name>
<dbReference type="EMBL" id="AHHD01000073">
    <property type="protein sequence ID" value="EKG20941.1"/>
    <property type="molecule type" value="Genomic_DNA"/>
</dbReference>
<dbReference type="Pfam" id="PF20237">
    <property type="entry name" value="DUF6594"/>
    <property type="match status" value="1"/>
</dbReference>
<evidence type="ECO:0000313" key="5">
    <source>
        <dbReference type="Proteomes" id="UP000007129"/>
    </source>
</evidence>
<evidence type="ECO:0000313" key="4">
    <source>
        <dbReference type="EMBL" id="EKG20941.1"/>
    </source>
</evidence>
<gene>
    <name evidence="4" type="ORF">MPH_01805</name>
</gene>